<dbReference type="EC" id="3.5.2.17" evidence="5"/>
<comment type="caution">
    <text evidence="10">The sequence shown here is derived from an EMBL/GenBank/DDBJ whole genome shotgun (WGS) entry which is preliminary data.</text>
</comment>
<dbReference type="AlphaFoldDB" id="A0AA37WRZ8"/>
<dbReference type="InterPro" id="IPR014306">
    <property type="entry name" value="Hydroxyisourate_hydrolase"/>
</dbReference>
<comment type="function">
    <text evidence="2">Catalyzes the hydrolysis of 5-hydroxyisourate (HIU) to 2-oxo-4-hydroxy-4-carboxy-5-ureidoimidazoline (OHCU).</text>
</comment>
<dbReference type="InterPro" id="IPR006311">
    <property type="entry name" value="TAT_signal"/>
</dbReference>
<evidence type="ECO:0000259" key="9">
    <source>
        <dbReference type="Pfam" id="PF00576"/>
    </source>
</evidence>
<keyword evidence="7" id="KW-0378">Hydrolase</keyword>
<organism evidence="10 11">
    <name type="scientific">Methylobacterium tardum</name>
    <dbReference type="NCBI Taxonomy" id="374432"/>
    <lineage>
        <taxon>Bacteria</taxon>
        <taxon>Pseudomonadati</taxon>
        <taxon>Pseudomonadota</taxon>
        <taxon>Alphaproteobacteria</taxon>
        <taxon>Hyphomicrobiales</taxon>
        <taxon>Methylobacteriaceae</taxon>
        <taxon>Methylobacterium</taxon>
    </lineage>
</organism>
<dbReference type="GO" id="GO:0006144">
    <property type="term" value="P:purine nucleobase metabolic process"/>
    <property type="evidence" value="ECO:0007669"/>
    <property type="project" value="UniProtKB-KW"/>
</dbReference>
<feature type="compositionally biased region" description="Pro residues" evidence="8">
    <location>
        <begin position="1"/>
        <end position="10"/>
    </location>
</feature>
<evidence type="ECO:0000256" key="1">
    <source>
        <dbReference type="ARBA" id="ARBA00001043"/>
    </source>
</evidence>
<evidence type="ECO:0000313" key="10">
    <source>
        <dbReference type="EMBL" id="GLS69732.1"/>
    </source>
</evidence>
<gene>
    <name evidence="10" type="ORF">GCM10007890_17450</name>
</gene>
<evidence type="ECO:0000256" key="5">
    <source>
        <dbReference type="ARBA" id="ARBA00012609"/>
    </source>
</evidence>
<dbReference type="SUPFAM" id="SSF49472">
    <property type="entry name" value="Transthyretin (synonym: prealbumin)"/>
    <property type="match status" value="1"/>
</dbReference>
<dbReference type="PROSITE" id="PS51318">
    <property type="entry name" value="TAT"/>
    <property type="match status" value="1"/>
</dbReference>
<evidence type="ECO:0000256" key="4">
    <source>
        <dbReference type="ARBA" id="ARBA00011881"/>
    </source>
</evidence>
<feature type="region of interest" description="Disordered" evidence="8">
    <location>
        <begin position="48"/>
        <end position="69"/>
    </location>
</feature>
<dbReference type="InterPro" id="IPR023416">
    <property type="entry name" value="Transthyretin/HIU_hydrolase_d"/>
</dbReference>
<reference evidence="11" key="1">
    <citation type="journal article" date="2019" name="Int. J. Syst. Evol. Microbiol.">
        <title>The Global Catalogue of Microorganisms (GCM) 10K type strain sequencing project: providing services to taxonomists for standard genome sequencing and annotation.</title>
        <authorList>
            <consortium name="The Broad Institute Genomics Platform"/>
            <consortium name="The Broad Institute Genome Sequencing Center for Infectious Disease"/>
            <person name="Wu L."/>
            <person name="Ma J."/>
        </authorList>
    </citation>
    <scope>NUCLEOTIDE SEQUENCE [LARGE SCALE GENOMIC DNA]</scope>
    <source>
        <strain evidence="11">NBRC 103632</strain>
    </source>
</reference>
<keyword evidence="6" id="KW-0659">Purine metabolism</keyword>
<dbReference type="EMBL" id="BSPL01000011">
    <property type="protein sequence ID" value="GLS69732.1"/>
    <property type="molecule type" value="Genomic_DNA"/>
</dbReference>
<evidence type="ECO:0000256" key="6">
    <source>
        <dbReference type="ARBA" id="ARBA00022631"/>
    </source>
</evidence>
<evidence type="ECO:0000313" key="11">
    <source>
        <dbReference type="Proteomes" id="UP001157440"/>
    </source>
</evidence>
<feature type="domain" description="Transthyretin/hydroxyisourate hydrolase" evidence="9">
    <location>
        <begin position="76"/>
        <end position="188"/>
    </location>
</feature>
<dbReference type="PANTHER" id="PTHR10395:SF7">
    <property type="entry name" value="5-HYDROXYISOURATE HYDROLASE"/>
    <property type="match status" value="1"/>
</dbReference>
<sequence>MSPVPSPVDRPAPEERQAPHAEPLALTRRSLAALGLGGVAAAASGGAAHAQAPGVPGKPGTLTTGPVSQAGLGPRLTLHAIDNFHGTPGAGMVCDLSVRDGDAYRPIKTVTTAANGRPAEPLLVDDALKPGQYELLMHVEAYFTALGVTLPSPNFLSRVPIRFRIRDAGQRYHLPVLFTPWGYSYYRGS</sequence>
<dbReference type="RefSeq" id="WP_238194567.1">
    <property type="nucleotide sequence ID" value="NZ_BPQZ01000002.1"/>
</dbReference>
<evidence type="ECO:0000256" key="2">
    <source>
        <dbReference type="ARBA" id="ARBA00002704"/>
    </source>
</evidence>
<evidence type="ECO:0000256" key="8">
    <source>
        <dbReference type="SAM" id="MobiDB-lite"/>
    </source>
</evidence>
<dbReference type="Pfam" id="PF00576">
    <property type="entry name" value="Transthyretin"/>
    <property type="match status" value="1"/>
</dbReference>
<comment type="subunit">
    <text evidence="4">Homotetramer.</text>
</comment>
<dbReference type="GO" id="GO:0033971">
    <property type="term" value="F:hydroxyisourate hydrolase activity"/>
    <property type="evidence" value="ECO:0007669"/>
    <property type="project" value="UniProtKB-EC"/>
</dbReference>
<proteinExistence type="inferred from homology"/>
<dbReference type="Gene3D" id="2.60.40.180">
    <property type="entry name" value="Transthyretin/hydroxyisourate hydrolase domain"/>
    <property type="match status" value="1"/>
</dbReference>
<protein>
    <recommendedName>
        <fullName evidence="5">hydroxyisourate hydrolase</fullName>
        <ecNumber evidence="5">3.5.2.17</ecNumber>
    </recommendedName>
</protein>
<evidence type="ECO:0000256" key="3">
    <source>
        <dbReference type="ARBA" id="ARBA00009850"/>
    </source>
</evidence>
<dbReference type="NCBIfam" id="TIGR02962">
    <property type="entry name" value="hdxy_isourate"/>
    <property type="match status" value="1"/>
</dbReference>
<comment type="catalytic activity">
    <reaction evidence="1">
        <text>5-hydroxyisourate + H2O = 5-hydroxy-2-oxo-4-ureido-2,5-dihydro-1H-imidazole-5-carboxylate + H(+)</text>
        <dbReference type="Rhea" id="RHEA:23736"/>
        <dbReference type="ChEBI" id="CHEBI:15377"/>
        <dbReference type="ChEBI" id="CHEBI:15378"/>
        <dbReference type="ChEBI" id="CHEBI:18072"/>
        <dbReference type="ChEBI" id="CHEBI:58639"/>
        <dbReference type="EC" id="3.5.2.17"/>
    </reaction>
</comment>
<dbReference type="Proteomes" id="UP001157440">
    <property type="component" value="Unassembled WGS sequence"/>
</dbReference>
<dbReference type="InterPro" id="IPR036817">
    <property type="entry name" value="Transthyretin/HIU_hydrolase_sf"/>
</dbReference>
<accession>A0AA37WRZ8</accession>
<feature type="region of interest" description="Disordered" evidence="8">
    <location>
        <begin position="1"/>
        <end position="26"/>
    </location>
</feature>
<evidence type="ECO:0000256" key="7">
    <source>
        <dbReference type="ARBA" id="ARBA00022801"/>
    </source>
</evidence>
<keyword evidence="11" id="KW-1185">Reference proteome</keyword>
<comment type="similarity">
    <text evidence="3">Belongs to the transthyretin family. 5-hydroxyisourate hydrolase subfamily.</text>
</comment>
<dbReference type="PANTHER" id="PTHR10395">
    <property type="entry name" value="URICASE AND TRANSTHYRETIN-RELATED"/>
    <property type="match status" value="1"/>
</dbReference>
<name>A0AA37WRZ8_9HYPH</name>